<proteinExistence type="predicted"/>
<gene>
    <name evidence="1" type="ORF">EUTSA_v10002967mg</name>
</gene>
<dbReference type="Proteomes" id="UP000030689">
    <property type="component" value="Unassembled WGS sequence"/>
</dbReference>
<evidence type="ECO:0000313" key="2">
    <source>
        <dbReference type="Proteomes" id="UP000030689"/>
    </source>
</evidence>
<reference evidence="1 2" key="1">
    <citation type="journal article" date="2013" name="Front. Plant Sci.">
        <title>The Reference Genome of the Halophytic Plant Eutrema salsugineum.</title>
        <authorList>
            <person name="Yang R."/>
            <person name="Jarvis D.E."/>
            <person name="Chen H."/>
            <person name="Beilstein M.A."/>
            <person name="Grimwood J."/>
            <person name="Jenkins J."/>
            <person name="Shu S."/>
            <person name="Prochnik S."/>
            <person name="Xin M."/>
            <person name="Ma C."/>
            <person name="Schmutz J."/>
            <person name="Wing R.A."/>
            <person name="Mitchell-Olds T."/>
            <person name="Schumaker K.S."/>
            <person name="Wang X."/>
        </authorList>
    </citation>
    <scope>NUCLEOTIDE SEQUENCE [LARGE SCALE GENOMIC DNA]</scope>
</reference>
<dbReference type="AlphaFoldDB" id="V4KHS0"/>
<name>V4KHS0_EUTSA</name>
<dbReference type="STRING" id="72664.V4KHS0"/>
<dbReference type="KEGG" id="eus:EUTSA_v10002967mg"/>
<sequence>MLSKKSIQVQRDELGDVFWEVFAEFQQDLRNVVCTSVEAALRAALAIHNRAPPPLRGPDRVCVENEEEDIADNNLFAQNQGLQDNNDAVVVPKGDKWRWKHGFRLELPEFSGGSLPKDLVDWINKMEEILAFKEVPDQMRVPLVATQFRDHASAWWQKLKEQRIRAGKPGSDTK</sequence>
<evidence type="ECO:0000313" key="1">
    <source>
        <dbReference type="EMBL" id="ESQ37390.1"/>
    </source>
</evidence>
<keyword evidence="2" id="KW-1185">Reference proteome</keyword>
<protein>
    <recommendedName>
        <fullName evidence="3">Retrotransposon gag domain-containing protein</fullName>
    </recommendedName>
</protein>
<dbReference type="Gramene" id="ESQ37390">
    <property type="protein sequence ID" value="ESQ37390"/>
    <property type="gene ID" value="EUTSA_v10002967mg"/>
</dbReference>
<accession>V4KHS0</accession>
<dbReference type="EMBL" id="KI517609">
    <property type="protein sequence ID" value="ESQ37390.1"/>
    <property type="molecule type" value="Genomic_DNA"/>
</dbReference>
<evidence type="ECO:0008006" key="3">
    <source>
        <dbReference type="Google" id="ProtNLM"/>
    </source>
</evidence>
<organism evidence="1 2">
    <name type="scientific">Eutrema salsugineum</name>
    <name type="common">Saltwater cress</name>
    <name type="synonym">Sisymbrium salsugineum</name>
    <dbReference type="NCBI Taxonomy" id="72664"/>
    <lineage>
        <taxon>Eukaryota</taxon>
        <taxon>Viridiplantae</taxon>
        <taxon>Streptophyta</taxon>
        <taxon>Embryophyta</taxon>
        <taxon>Tracheophyta</taxon>
        <taxon>Spermatophyta</taxon>
        <taxon>Magnoliopsida</taxon>
        <taxon>eudicotyledons</taxon>
        <taxon>Gunneridae</taxon>
        <taxon>Pentapetalae</taxon>
        <taxon>rosids</taxon>
        <taxon>malvids</taxon>
        <taxon>Brassicales</taxon>
        <taxon>Brassicaceae</taxon>
        <taxon>Eutremeae</taxon>
        <taxon>Eutrema</taxon>
    </lineage>
</organism>